<evidence type="ECO:0008006" key="3">
    <source>
        <dbReference type="Google" id="ProtNLM"/>
    </source>
</evidence>
<reference evidence="1" key="1">
    <citation type="submission" date="2019-10" db="EMBL/GenBank/DDBJ databases">
        <authorList>
            <person name="Zhang R."/>
            <person name="Pan Y."/>
            <person name="Wang J."/>
            <person name="Ma R."/>
            <person name="Yu S."/>
        </authorList>
    </citation>
    <scope>NUCLEOTIDE SEQUENCE</scope>
    <source>
        <strain evidence="1">LA-IB0</strain>
        <tissue evidence="1">Leaf</tissue>
    </source>
</reference>
<evidence type="ECO:0000313" key="1">
    <source>
        <dbReference type="EMBL" id="KAG8382103.1"/>
    </source>
</evidence>
<protein>
    <recommendedName>
        <fullName evidence="3">F-box domain-containing protein</fullName>
    </recommendedName>
</protein>
<proteinExistence type="predicted"/>
<evidence type="ECO:0000313" key="2">
    <source>
        <dbReference type="Proteomes" id="UP000826271"/>
    </source>
</evidence>
<sequence>MAEAAEERIYKINTTTTKLLIISVDSDPKAELSLSDRRPITWNTIVDALTNAKYCFATRRLPPPPDHNFLNNRPKIRNSRTKIAYLSLQASKKVAFFYSHKLPNDAVSEANYRISYDDVKLMDDLPSYCNLKGLPRFHLFMSLPEDLRLSVVELVDGVVFARLRCVSRQLSRLNWNLSFNILKYSHPNLNKRRVVQQVEELKEDDNGGGNSCFLRHFLIRFASAVCFVAVVYSIVNDRSGVFVYEFDQIGDDEDEERMRPRSDYELKISQIVLFYVKA</sequence>
<dbReference type="Proteomes" id="UP000826271">
    <property type="component" value="Unassembled WGS sequence"/>
</dbReference>
<accession>A0AAV6XSK5</accession>
<gene>
    <name evidence="1" type="ORF">BUALT_Bualt05G0041600</name>
</gene>
<organism evidence="1 2">
    <name type="scientific">Buddleja alternifolia</name>
    <dbReference type="NCBI Taxonomy" id="168488"/>
    <lineage>
        <taxon>Eukaryota</taxon>
        <taxon>Viridiplantae</taxon>
        <taxon>Streptophyta</taxon>
        <taxon>Embryophyta</taxon>
        <taxon>Tracheophyta</taxon>
        <taxon>Spermatophyta</taxon>
        <taxon>Magnoliopsida</taxon>
        <taxon>eudicotyledons</taxon>
        <taxon>Gunneridae</taxon>
        <taxon>Pentapetalae</taxon>
        <taxon>asterids</taxon>
        <taxon>lamiids</taxon>
        <taxon>Lamiales</taxon>
        <taxon>Scrophulariaceae</taxon>
        <taxon>Buddlejeae</taxon>
        <taxon>Buddleja</taxon>
    </lineage>
</organism>
<dbReference type="EMBL" id="WHWC01000005">
    <property type="protein sequence ID" value="KAG8382103.1"/>
    <property type="molecule type" value="Genomic_DNA"/>
</dbReference>
<keyword evidence="2" id="KW-1185">Reference proteome</keyword>
<comment type="caution">
    <text evidence="1">The sequence shown here is derived from an EMBL/GenBank/DDBJ whole genome shotgun (WGS) entry which is preliminary data.</text>
</comment>
<dbReference type="AlphaFoldDB" id="A0AAV6XSK5"/>
<name>A0AAV6XSK5_9LAMI</name>